<proteinExistence type="predicted"/>
<name>H2Z272_CIOSA</name>
<dbReference type="InterPro" id="IPR036383">
    <property type="entry name" value="TSP1_rpt_sf"/>
</dbReference>
<evidence type="ECO:0000313" key="4">
    <source>
        <dbReference type="Proteomes" id="UP000007875"/>
    </source>
</evidence>
<sequence length="248" mass="27348">MTRDVSCLVVLLAGVCVASAGGAYYCSGDCAVSEWSDWSSCVYNRRFPSFVSCQVRSREVTIQPLGNGAACPVLHDVRACQPSPPTGCRWSEWSQCSYNSYNERTRTRTRQCHPFTETEDCDEPVRTRPIPPQTTLPPIQTPTTTSGGKKKCRRGRQRTRSGSDTSGDSDSSCDSDSDSDSDDDKKKSKSRSRSRSRSGSRNRSQSGNRTRSRSGSRSRSQSGTRTGSRSGSRNGGTIYNYRTTTRAW</sequence>
<dbReference type="SUPFAM" id="SSF82895">
    <property type="entry name" value="TSP-1 type 1 repeat"/>
    <property type="match status" value="1"/>
</dbReference>
<evidence type="ECO:0000313" key="3">
    <source>
        <dbReference type="Ensembl" id="ENSCSAVP00000011684.1"/>
    </source>
</evidence>
<evidence type="ECO:0000256" key="1">
    <source>
        <dbReference type="SAM" id="MobiDB-lite"/>
    </source>
</evidence>
<organism evidence="3 4">
    <name type="scientific">Ciona savignyi</name>
    <name type="common">Pacific transparent sea squirt</name>
    <dbReference type="NCBI Taxonomy" id="51511"/>
    <lineage>
        <taxon>Eukaryota</taxon>
        <taxon>Metazoa</taxon>
        <taxon>Chordata</taxon>
        <taxon>Tunicata</taxon>
        <taxon>Ascidiacea</taxon>
        <taxon>Phlebobranchia</taxon>
        <taxon>Cionidae</taxon>
        <taxon>Ciona</taxon>
    </lineage>
</organism>
<feature type="signal peptide" evidence="2">
    <location>
        <begin position="1"/>
        <end position="22"/>
    </location>
</feature>
<dbReference type="HOGENOM" id="CLU_1119842_0_0_1"/>
<dbReference type="Proteomes" id="UP000007875">
    <property type="component" value="Unassembled WGS sequence"/>
</dbReference>
<dbReference type="Gene3D" id="2.20.100.10">
    <property type="entry name" value="Thrombospondin type-1 (TSP1) repeat"/>
    <property type="match status" value="1"/>
</dbReference>
<dbReference type="Ensembl" id="ENSCSAVT00000011820.1">
    <property type="protein sequence ID" value="ENSCSAVP00000011684.1"/>
    <property type="gene ID" value="ENSCSAVG00000006842.1"/>
</dbReference>
<protein>
    <recommendedName>
        <fullName evidence="5">Spondin-like TSP1 domain-containing protein</fullName>
    </recommendedName>
</protein>
<reference evidence="4" key="1">
    <citation type="submission" date="2003-08" db="EMBL/GenBank/DDBJ databases">
        <authorList>
            <person name="Birren B."/>
            <person name="Nusbaum C."/>
            <person name="Abebe A."/>
            <person name="Abouelleil A."/>
            <person name="Adekoya E."/>
            <person name="Ait-zahra M."/>
            <person name="Allen N."/>
            <person name="Allen T."/>
            <person name="An P."/>
            <person name="Anderson M."/>
            <person name="Anderson S."/>
            <person name="Arachchi H."/>
            <person name="Armbruster J."/>
            <person name="Bachantsang P."/>
            <person name="Baldwin J."/>
            <person name="Barry A."/>
            <person name="Bayul T."/>
            <person name="Blitshsteyn B."/>
            <person name="Bloom T."/>
            <person name="Blye J."/>
            <person name="Boguslavskiy L."/>
            <person name="Borowsky M."/>
            <person name="Boukhgalter B."/>
            <person name="Brunache A."/>
            <person name="Butler J."/>
            <person name="Calixte N."/>
            <person name="Calvo S."/>
            <person name="Camarata J."/>
            <person name="Campo K."/>
            <person name="Chang J."/>
            <person name="Cheshatsang Y."/>
            <person name="Citroen M."/>
            <person name="Collymore A."/>
            <person name="Considine T."/>
            <person name="Cook A."/>
            <person name="Cooke P."/>
            <person name="Corum B."/>
            <person name="Cuomo C."/>
            <person name="David R."/>
            <person name="Dawoe T."/>
            <person name="Degray S."/>
            <person name="Dodge S."/>
            <person name="Dooley K."/>
            <person name="Dorje P."/>
            <person name="Dorjee K."/>
            <person name="Dorris L."/>
            <person name="Duffey N."/>
            <person name="Dupes A."/>
            <person name="Elkins T."/>
            <person name="Engels R."/>
            <person name="Erickson J."/>
            <person name="Farina A."/>
            <person name="Faro S."/>
            <person name="Ferreira P."/>
            <person name="Fischer H."/>
            <person name="Fitzgerald M."/>
            <person name="Foley K."/>
            <person name="Gage D."/>
            <person name="Galagan J."/>
            <person name="Gearin G."/>
            <person name="Gnerre S."/>
            <person name="Gnirke A."/>
            <person name="Goyette A."/>
            <person name="Graham J."/>
            <person name="Grandbois E."/>
            <person name="Gyaltsen K."/>
            <person name="Hafez N."/>
            <person name="Hagopian D."/>
            <person name="Hagos B."/>
            <person name="Hall J."/>
            <person name="Hatcher B."/>
            <person name="Heller A."/>
            <person name="Higgins H."/>
            <person name="Honan T."/>
            <person name="Horn A."/>
            <person name="Houde N."/>
            <person name="Hughes L."/>
            <person name="Hulme W."/>
            <person name="Husby E."/>
            <person name="Iliev I."/>
            <person name="Jaffe D."/>
            <person name="Jones C."/>
            <person name="Kamal M."/>
            <person name="Kamat A."/>
            <person name="Kamvysselis M."/>
            <person name="Karlsson E."/>
            <person name="Kells C."/>
            <person name="Kieu A."/>
            <person name="Kisner P."/>
            <person name="Kodira C."/>
            <person name="Kulbokas E."/>
            <person name="Labutti K."/>
            <person name="Lama D."/>
            <person name="Landers T."/>
            <person name="Leger J."/>
            <person name="Levine S."/>
            <person name="Lewis D."/>
            <person name="Lewis T."/>
            <person name="Lindblad-toh K."/>
            <person name="Liu X."/>
            <person name="Lokyitsang T."/>
            <person name="Lokyitsang Y."/>
            <person name="Lucien O."/>
            <person name="Lui A."/>
            <person name="Ma L.J."/>
            <person name="Mabbitt R."/>
            <person name="Macdonald J."/>
            <person name="Maclean C."/>
            <person name="Major J."/>
            <person name="Manning J."/>
            <person name="Marabella R."/>
            <person name="Maru K."/>
            <person name="Matthews C."/>
            <person name="Mauceli E."/>
            <person name="Mccarthy M."/>
            <person name="Mcdonough S."/>
            <person name="Mcghee T."/>
            <person name="Meldrim J."/>
            <person name="Meneus L."/>
            <person name="Mesirov J."/>
            <person name="Mihalev A."/>
            <person name="Mihova T."/>
            <person name="Mikkelsen T."/>
            <person name="Mlenga V."/>
            <person name="Moru K."/>
            <person name="Mozes J."/>
            <person name="Mulrain L."/>
            <person name="Munson G."/>
            <person name="Naylor J."/>
            <person name="Newes C."/>
            <person name="Nguyen C."/>
            <person name="Nguyen N."/>
            <person name="Nguyen T."/>
            <person name="Nicol R."/>
            <person name="Nielsen C."/>
            <person name="Nizzari M."/>
            <person name="Norbu C."/>
            <person name="Norbu N."/>
            <person name="O'donnell P."/>
            <person name="Okoawo O."/>
            <person name="O'leary S."/>
            <person name="Omotosho B."/>
            <person name="O'neill K."/>
            <person name="Osman S."/>
            <person name="Parker S."/>
            <person name="Perrin D."/>
            <person name="Phunkhang P."/>
            <person name="Piqani B."/>
            <person name="Purcell S."/>
            <person name="Rachupka T."/>
            <person name="Ramasamy U."/>
            <person name="Rameau R."/>
            <person name="Ray V."/>
            <person name="Raymond C."/>
            <person name="Retta R."/>
            <person name="Richardson S."/>
            <person name="Rise C."/>
            <person name="Rodriguez J."/>
            <person name="Rogers J."/>
            <person name="Rogov P."/>
            <person name="Rutman M."/>
            <person name="Schupbach R."/>
            <person name="Seaman C."/>
            <person name="Settipalli S."/>
            <person name="Sharpe T."/>
            <person name="Sheridan J."/>
            <person name="Sherpa N."/>
            <person name="Shi J."/>
            <person name="Smirnov S."/>
            <person name="Smith C."/>
            <person name="Sougnez C."/>
            <person name="Spencer B."/>
            <person name="Stalker J."/>
            <person name="Stange-thomann N."/>
            <person name="Stavropoulos S."/>
            <person name="Stetson K."/>
            <person name="Stone C."/>
            <person name="Stone S."/>
            <person name="Stubbs M."/>
            <person name="Talamas J."/>
            <person name="Tchuinga P."/>
            <person name="Tenzing P."/>
            <person name="Tesfaye S."/>
            <person name="Theodore J."/>
            <person name="Thoulutsang Y."/>
            <person name="Topham K."/>
            <person name="Towey S."/>
            <person name="Tsamla T."/>
            <person name="Tsomo N."/>
            <person name="Vallee D."/>
            <person name="Vassiliev H."/>
            <person name="Venkataraman V."/>
            <person name="Vinson J."/>
            <person name="Vo A."/>
            <person name="Wade C."/>
            <person name="Wang S."/>
            <person name="Wangchuk T."/>
            <person name="Wangdi T."/>
            <person name="Whittaker C."/>
            <person name="Wilkinson J."/>
            <person name="Wu Y."/>
            <person name="Wyman D."/>
            <person name="Yadav S."/>
            <person name="Yang S."/>
            <person name="Yang X."/>
            <person name="Yeager S."/>
            <person name="Yee E."/>
            <person name="Young G."/>
            <person name="Zainoun J."/>
            <person name="Zembeck L."/>
            <person name="Zimmer A."/>
            <person name="Zody M."/>
            <person name="Lander E."/>
        </authorList>
    </citation>
    <scope>NUCLEOTIDE SEQUENCE [LARGE SCALE GENOMIC DNA]</scope>
</reference>
<keyword evidence="2" id="KW-0732">Signal</keyword>
<reference evidence="3" key="3">
    <citation type="submission" date="2025-09" db="UniProtKB">
        <authorList>
            <consortium name="Ensembl"/>
        </authorList>
    </citation>
    <scope>IDENTIFICATION</scope>
</reference>
<evidence type="ECO:0008006" key="5">
    <source>
        <dbReference type="Google" id="ProtNLM"/>
    </source>
</evidence>
<feature type="compositionally biased region" description="Acidic residues" evidence="1">
    <location>
        <begin position="171"/>
        <end position="182"/>
    </location>
</feature>
<feature type="chain" id="PRO_5003578462" description="Spondin-like TSP1 domain-containing protein" evidence="2">
    <location>
        <begin position="23"/>
        <end position="248"/>
    </location>
</feature>
<dbReference type="InterPro" id="IPR000884">
    <property type="entry name" value="TSP1_rpt"/>
</dbReference>
<feature type="region of interest" description="Disordered" evidence="1">
    <location>
        <begin position="118"/>
        <end position="248"/>
    </location>
</feature>
<accession>H2Z272</accession>
<evidence type="ECO:0000256" key="2">
    <source>
        <dbReference type="SAM" id="SignalP"/>
    </source>
</evidence>
<dbReference type="InParanoid" id="H2Z272"/>
<dbReference type="AlphaFoldDB" id="H2Z272"/>
<dbReference type="SMART" id="SM00209">
    <property type="entry name" value="TSP1"/>
    <property type="match status" value="2"/>
</dbReference>
<feature type="compositionally biased region" description="Low complexity" evidence="1">
    <location>
        <begin position="217"/>
        <end position="237"/>
    </location>
</feature>
<keyword evidence="4" id="KW-1185">Reference proteome</keyword>
<feature type="compositionally biased region" description="Basic residues" evidence="1">
    <location>
        <begin position="148"/>
        <end position="159"/>
    </location>
</feature>
<feature type="compositionally biased region" description="Low complexity" evidence="1">
    <location>
        <begin position="136"/>
        <end position="147"/>
    </location>
</feature>
<feature type="compositionally biased region" description="Low complexity" evidence="1">
    <location>
        <begin position="160"/>
        <end position="170"/>
    </location>
</feature>
<reference evidence="3" key="2">
    <citation type="submission" date="2025-08" db="UniProtKB">
        <authorList>
            <consortium name="Ensembl"/>
        </authorList>
    </citation>
    <scope>IDENTIFICATION</scope>
</reference>
<feature type="compositionally biased region" description="Basic residues" evidence="1">
    <location>
        <begin position="187"/>
        <end position="200"/>
    </location>
</feature>